<name>A0A1G9MQR6_9PROT</name>
<evidence type="ECO:0008006" key="4">
    <source>
        <dbReference type="Google" id="ProtNLM"/>
    </source>
</evidence>
<feature type="signal peptide" evidence="1">
    <location>
        <begin position="1"/>
        <end position="20"/>
    </location>
</feature>
<dbReference type="RefSeq" id="WP_091766071.1">
    <property type="nucleotide sequence ID" value="NZ_FNHG01000002.1"/>
</dbReference>
<keyword evidence="3" id="KW-1185">Reference proteome</keyword>
<evidence type="ECO:0000313" key="3">
    <source>
        <dbReference type="Proteomes" id="UP000199759"/>
    </source>
</evidence>
<organism evidence="2 3">
    <name type="scientific">Maricaulis salignorans</name>
    <dbReference type="NCBI Taxonomy" id="144026"/>
    <lineage>
        <taxon>Bacteria</taxon>
        <taxon>Pseudomonadati</taxon>
        <taxon>Pseudomonadota</taxon>
        <taxon>Alphaproteobacteria</taxon>
        <taxon>Maricaulales</taxon>
        <taxon>Maricaulaceae</taxon>
        <taxon>Maricaulis</taxon>
    </lineage>
</organism>
<reference evidence="2 3" key="1">
    <citation type="submission" date="2016-10" db="EMBL/GenBank/DDBJ databases">
        <authorList>
            <person name="de Groot N.N."/>
        </authorList>
    </citation>
    <scope>NUCLEOTIDE SEQUENCE [LARGE SCALE GENOMIC DNA]</scope>
    <source>
        <strain evidence="2 3">DSM 16077</strain>
    </source>
</reference>
<dbReference type="EMBL" id="FNHG01000002">
    <property type="protein sequence ID" value="SDL76443.1"/>
    <property type="molecule type" value="Genomic_DNA"/>
</dbReference>
<dbReference type="Proteomes" id="UP000199759">
    <property type="component" value="Unassembled WGS sequence"/>
</dbReference>
<proteinExistence type="predicted"/>
<gene>
    <name evidence="2" type="ORF">SAMN04488568_10271</name>
</gene>
<protein>
    <recommendedName>
        <fullName evidence="4">Secreted protein</fullName>
    </recommendedName>
</protein>
<dbReference type="AlphaFoldDB" id="A0A1G9MQR6"/>
<evidence type="ECO:0000313" key="2">
    <source>
        <dbReference type="EMBL" id="SDL76443.1"/>
    </source>
</evidence>
<dbReference type="OrthoDB" id="7632075at2"/>
<feature type="chain" id="PRO_5011478541" description="Secreted protein" evidence="1">
    <location>
        <begin position="21"/>
        <end position="114"/>
    </location>
</feature>
<evidence type="ECO:0000256" key="1">
    <source>
        <dbReference type="SAM" id="SignalP"/>
    </source>
</evidence>
<dbReference type="STRING" id="144026.SAMN04488568_10271"/>
<sequence>MKTMMMAATALLALTGAAFADGDMSNAYGHTVRVTGGDASFDATFSEDGSYSDTRGVTGSWSLGEQLCISAATETGVQESCGPWNPDLAVGDSWTTEGWATDGAVITVEILAAE</sequence>
<accession>A0A1G9MQR6</accession>
<keyword evidence="1" id="KW-0732">Signal</keyword>